<keyword evidence="1" id="KW-0805">Transcription regulation</keyword>
<evidence type="ECO:0000313" key="6">
    <source>
        <dbReference type="EMBL" id="GAA1507967.1"/>
    </source>
</evidence>
<dbReference type="InterPro" id="IPR050109">
    <property type="entry name" value="HTH-type_TetR-like_transc_reg"/>
</dbReference>
<feature type="DNA-binding region" description="H-T-H motif" evidence="4">
    <location>
        <begin position="60"/>
        <end position="79"/>
    </location>
</feature>
<protein>
    <submittedName>
        <fullName evidence="6">TetR/AcrR family transcriptional regulator</fullName>
    </submittedName>
</protein>
<accession>A0ABN1ZZ85</accession>
<evidence type="ECO:0000259" key="5">
    <source>
        <dbReference type="PROSITE" id="PS50977"/>
    </source>
</evidence>
<keyword evidence="2 4" id="KW-0238">DNA-binding</keyword>
<comment type="caution">
    <text evidence="6">The sequence shown here is derived from an EMBL/GenBank/DDBJ whole genome shotgun (WGS) entry which is preliminary data.</text>
</comment>
<dbReference type="PRINTS" id="PR00455">
    <property type="entry name" value="HTHTETR"/>
</dbReference>
<evidence type="ECO:0000256" key="3">
    <source>
        <dbReference type="ARBA" id="ARBA00023163"/>
    </source>
</evidence>
<dbReference type="SUPFAM" id="SSF48498">
    <property type="entry name" value="Tetracyclin repressor-like, C-terminal domain"/>
    <property type="match status" value="1"/>
</dbReference>
<dbReference type="Gene3D" id="1.10.357.10">
    <property type="entry name" value="Tetracycline Repressor, domain 2"/>
    <property type="match status" value="1"/>
</dbReference>
<feature type="domain" description="HTH tetR-type" evidence="5">
    <location>
        <begin position="38"/>
        <end position="97"/>
    </location>
</feature>
<evidence type="ECO:0000256" key="2">
    <source>
        <dbReference type="ARBA" id="ARBA00023125"/>
    </source>
</evidence>
<dbReference type="PANTHER" id="PTHR30055">
    <property type="entry name" value="HTH-TYPE TRANSCRIPTIONAL REGULATOR RUTR"/>
    <property type="match status" value="1"/>
</dbReference>
<dbReference type="InterPro" id="IPR001647">
    <property type="entry name" value="HTH_TetR"/>
</dbReference>
<keyword evidence="3" id="KW-0804">Transcription</keyword>
<dbReference type="SUPFAM" id="SSF46689">
    <property type="entry name" value="Homeodomain-like"/>
    <property type="match status" value="1"/>
</dbReference>
<dbReference type="Proteomes" id="UP001500842">
    <property type="component" value="Unassembled WGS sequence"/>
</dbReference>
<dbReference type="Pfam" id="PF00440">
    <property type="entry name" value="TetR_N"/>
    <property type="match status" value="1"/>
</dbReference>
<gene>
    <name evidence="6" type="ORF">GCM10009788_10080</name>
</gene>
<evidence type="ECO:0000313" key="7">
    <source>
        <dbReference type="Proteomes" id="UP001500842"/>
    </source>
</evidence>
<proteinExistence type="predicted"/>
<dbReference type="PANTHER" id="PTHR30055:SF234">
    <property type="entry name" value="HTH-TYPE TRANSCRIPTIONAL REGULATOR BETI"/>
    <property type="match status" value="1"/>
</dbReference>
<dbReference type="EMBL" id="BAAAOR010000007">
    <property type="protein sequence ID" value="GAA1507967.1"/>
    <property type="molecule type" value="Genomic_DNA"/>
</dbReference>
<dbReference type="PROSITE" id="PS50977">
    <property type="entry name" value="HTH_TETR_2"/>
    <property type="match status" value="1"/>
</dbReference>
<organism evidence="6 7">
    <name type="scientific">Nocardioides humi</name>
    <dbReference type="NCBI Taxonomy" id="449461"/>
    <lineage>
        <taxon>Bacteria</taxon>
        <taxon>Bacillati</taxon>
        <taxon>Actinomycetota</taxon>
        <taxon>Actinomycetes</taxon>
        <taxon>Propionibacteriales</taxon>
        <taxon>Nocardioidaceae</taxon>
        <taxon>Nocardioides</taxon>
    </lineage>
</organism>
<reference evidence="6 7" key="1">
    <citation type="journal article" date="2019" name="Int. J. Syst. Evol. Microbiol.">
        <title>The Global Catalogue of Microorganisms (GCM) 10K type strain sequencing project: providing services to taxonomists for standard genome sequencing and annotation.</title>
        <authorList>
            <consortium name="The Broad Institute Genomics Platform"/>
            <consortium name="The Broad Institute Genome Sequencing Center for Infectious Disease"/>
            <person name="Wu L."/>
            <person name="Ma J."/>
        </authorList>
    </citation>
    <scope>NUCLEOTIDE SEQUENCE [LARGE SCALE GENOMIC DNA]</scope>
    <source>
        <strain evidence="6 7">JCM 14942</strain>
    </source>
</reference>
<dbReference type="InterPro" id="IPR009057">
    <property type="entry name" value="Homeodomain-like_sf"/>
</dbReference>
<evidence type="ECO:0000256" key="4">
    <source>
        <dbReference type="PROSITE-ProRule" id="PRU00335"/>
    </source>
</evidence>
<name>A0ABN1ZZ85_9ACTN</name>
<keyword evidence="7" id="KW-1185">Reference proteome</keyword>
<evidence type="ECO:0000256" key="1">
    <source>
        <dbReference type="ARBA" id="ARBA00023015"/>
    </source>
</evidence>
<sequence>MYRVQGVSRYTLTPVVDVVKWVDSTVRRRNAKEALESDARRAQVVQAAVDAIEAGGGQVGMGQIAERAGIPRPNVYRHFASKEQLDAEVARFAATELLRRVRPHLDRAGTPAEIIGGLIAPCVAWAAEHPHLFRFLAAQQQTKALHRARLGRTRLLSEIVDAARSYLSETPLSADPPEGVLVGVMGMVDASIIWWFDHHDETQEQLVDRLTRQVTAVLVDALAQYGLEVPDDMVLRPGGAS</sequence>
<dbReference type="InterPro" id="IPR036271">
    <property type="entry name" value="Tet_transcr_reg_TetR-rel_C_sf"/>
</dbReference>